<organism evidence="2 3">
    <name type="scientific">Ophiocordyceps unilateralis</name>
    <name type="common">Zombie-ant fungus</name>
    <name type="synonym">Torrubia unilateralis</name>
    <dbReference type="NCBI Taxonomy" id="268505"/>
    <lineage>
        <taxon>Eukaryota</taxon>
        <taxon>Fungi</taxon>
        <taxon>Dikarya</taxon>
        <taxon>Ascomycota</taxon>
        <taxon>Pezizomycotina</taxon>
        <taxon>Sordariomycetes</taxon>
        <taxon>Hypocreomycetidae</taxon>
        <taxon>Hypocreales</taxon>
        <taxon>Ophiocordycipitaceae</taxon>
        <taxon>Ophiocordyceps</taxon>
    </lineage>
</organism>
<evidence type="ECO:0000256" key="1">
    <source>
        <dbReference type="SAM" id="MobiDB-lite"/>
    </source>
</evidence>
<sequence length="162" mass="17540">MMPRHVGYDHELSSTLFALSEQLALGHDETIANAQEQDPPRSAPLPPPASSVRLRPLYERGFNPSGGAPSQRRSPLRPREGAKAITVAVISKRTVFRCVVFATCRRGPYRVCRAVSPVGIENALASSPSDCRLESTESVISGSSLDPNCSLPVSLFLTRRSP</sequence>
<dbReference type="AlphaFoldDB" id="A0A2A9P3Y5"/>
<comment type="caution">
    <text evidence="2">The sequence shown here is derived from an EMBL/GenBank/DDBJ whole genome shotgun (WGS) entry which is preliminary data.</text>
</comment>
<name>A0A2A9P3Y5_OPHUN</name>
<reference evidence="2 3" key="1">
    <citation type="journal article" date="2015" name="BMC Genomics">
        <title>Gene expression during zombie ant biting behavior reflects the complexity underlying fungal parasitic behavioral manipulation.</title>
        <authorList>
            <person name="de Bekker C."/>
            <person name="Ohm R.A."/>
            <person name="Loreto R.G."/>
            <person name="Sebastian A."/>
            <person name="Albert I."/>
            <person name="Merrow M."/>
            <person name="Brachmann A."/>
            <person name="Hughes D.P."/>
        </authorList>
    </citation>
    <scope>NUCLEOTIDE SEQUENCE [LARGE SCALE GENOMIC DNA]</scope>
    <source>
        <strain evidence="2 3">SC16a</strain>
    </source>
</reference>
<dbReference type="EMBL" id="LAZP02000674">
    <property type="protein sequence ID" value="PFH56058.1"/>
    <property type="molecule type" value="Genomic_DNA"/>
</dbReference>
<feature type="region of interest" description="Disordered" evidence="1">
    <location>
        <begin position="58"/>
        <end position="79"/>
    </location>
</feature>
<protein>
    <submittedName>
        <fullName evidence="2">Uncharacterized protein</fullName>
    </submittedName>
</protein>
<gene>
    <name evidence="2" type="ORF">XA68_17129</name>
</gene>
<reference evidence="2 3" key="2">
    <citation type="journal article" date="2017" name="Sci. Rep.">
        <title>Ant-infecting Ophiocordyceps genomes reveal a high diversity of potential behavioral manipulation genes and a possible major role for enterotoxins.</title>
        <authorList>
            <person name="de Bekker C."/>
            <person name="Ohm R.A."/>
            <person name="Evans H.C."/>
            <person name="Brachmann A."/>
            <person name="Hughes D.P."/>
        </authorList>
    </citation>
    <scope>NUCLEOTIDE SEQUENCE [LARGE SCALE GENOMIC DNA]</scope>
    <source>
        <strain evidence="2 3">SC16a</strain>
    </source>
</reference>
<proteinExistence type="predicted"/>
<evidence type="ECO:0000313" key="2">
    <source>
        <dbReference type="EMBL" id="PFH56058.1"/>
    </source>
</evidence>
<dbReference type="Proteomes" id="UP000037136">
    <property type="component" value="Unassembled WGS sequence"/>
</dbReference>
<keyword evidence="3" id="KW-1185">Reference proteome</keyword>
<accession>A0A2A9P3Y5</accession>
<evidence type="ECO:0000313" key="3">
    <source>
        <dbReference type="Proteomes" id="UP000037136"/>
    </source>
</evidence>